<name>A0ABW2ZM86_9MICO</name>
<reference evidence="3" key="1">
    <citation type="journal article" date="2019" name="Int. J. Syst. Evol. Microbiol.">
        <title>The Global Catalogue of Microorganisms (GCM) 10K type strain sequencing project: providing services to taxonomists for standard genome sequencing and annotation.</title>
        <authorList>
            <consortium name="The Broad Institute Genomics Platform"/>
            <consortium name="The Broad Institute Genome Sequencing Center for Infectious Disease"/>
            <person name="Wu L."/>
            <person name="Ma J."/>
        </authorList>
    </citation>
    <scope>NUCLEOTIDE SEQUENCE [LARGE SCALE GENOMIC DNA]</scope>
    <source>
        <strain evidence="3">CCUG 50754</strain>
    </source>
</reference>
<sequence length="159" mass="16073">MTPHDGEPQPGVGPGLTVLFATTGFFALFILGLGVVTLATETDVVTAPGLGQVPGVFASLSATGVFALALATVVRSVRPHAVNALWIGLAVGLAYIGGLWVGAVFTGASLGTATGVAARIATGWFGVAVVAAAVVAAGGGIALARTRRRRPRWPWERNE</sequence>
<dbReference type="EMBL" id="JBHTIM010000001">
    <property type="protein sequence ID" value="MFD0779695.1"/>
    <property type="molecule type" value="Genomic_DNA"/>
</dbReference>
<accession>A0ABW2ZM86</accession>
<comment type="caution">
    <text evidence="2">The sequence shown here is derived from an EMBL/GenBank/DDBJ whole genome shotgun (WGS) entry which is preliminary data.</text>
</comment>
<dbReference type="RefSeq" id="WP_378753832.1">
    <property type="nucleotide sequence ID" value="NZ_JBHSSV010000021.1"/>
</dbReference>
<organism evidence="2 3">
    <name type="scientific">Microbacterium koreense</name>
    <dbReference type="NCBI Taxonomy" id="323761"/>
    <lineage>
        <taxon>Bacteria</taxon>
        <taxon>Bacillati</taxon>
        <taxon>Actinomycetota</taxon>
        <taxon>Actinomycetes</taxon>
        <taxon>Micrococcales</taxon>
        <taxon>Microbacteriaceae</taxon>
        <taxon>Microbacterium</taxon>
    </lineage>
</organism>
<evidence type="ECO:0000313" key="3">
    <source>
        <dbReference type="Proteomes" id="UP001597042"/>
    </source>
</evidence>
<keyword evidence="1" id="KW-1133">Transmembrane helix</keyword>
<keyword evidence="3" id="KW-1185">Reference proteome</keyword>
<feature type="transmembrane region" description="Helical" evidence="1">
    <location>
        <begin position="12"/>
        <end position="36"/>
    </location>
</feature>
<keyword evidence="1" id="KW-0472">Membrane</keyword>
<feature type="transmembrane region" description="Helical" evidence="1">
    <location>
        <begin position="56"/>
        <end position="74"/>
    </location>
</feature>
<dbReference type="Proteomes" id="UP001597042">
    <property type="component" value="Unassembled WGS sequence"/>
</dbReference>
<evidence type="ECO:0000313" key="2">
    <source>
        <dbReference type="EMBL" id="MFD0779695.1"/>
    </source>
</evidence>
<protein>
    <recommendedName>
        <fullName evidence="4">Major facilitator superfamily (MFS) profile domain-containing protein</fullName>
    </recommendedName>
</protein>
<feature type="transmembrane region" description="Helical" evidence="1">
    <location>
        <begin position="81"/>
        <end position="103"/>
    </location>
</feature>
<evidence type="ECO:0008006" key="4">
    <source>
        <dbReference type="Google" id="ProtNLM"/>
    </source>
</evidence>
<keyword evidence="1" id="KW-0812">Transmembrane</keyword>
<proteinExistence type="predicted"/>
<gene>
    <name evidence="2" type="ORF">ACFQZV_00090</name>
</gene>
<feature type="transmembrane region" description="Helical" evidence="1">
    <location>
        <begin position="123"/>
        <end position="144"/>
    </location>
</feature>
<evidence type="ECO:0000256" key="1">
    <source>
        <dbReference type="SAM" id="Phobius"/>
    </source>
</evidence>